<proteinExistence type="predicted"/>
<evidence type="ECO:0000313" key="4">
    <source>
        <dbReference type="Proteomes" id="UP001344632"/>
    </source>
</evidence>
<dbReference type="Pfam" id="PF13649">
    <property type="entry name" value="Methyltransf_25"/>
    <property type="match status" value="1"/>
</dbReference>
<evidence type="ECO:0000259" key="1">
    <source>
        <dbReference type="Pfam" id="PF13649"/>
    </source>
</evidence>
<comment type="caution">
    <text evidence="3">The sequence shown here is derived from an EMBL/GenBank/DDBJ whole genome shotgun (WGS) entry which is preliminary data.</text>
</comment>
<dbReference type="RefSeq" id="WP_326088678.1">
    <property type="nucleotide sequence ID" value="NZ_JARLKZ010000008.1"/>
</dbReference>
<dbReference type="EMBL" id="JARLKZ010000008">
    <property type="protein sequence ID" value="MEC0240940.1"/>
    <property type="molecule type" value="Genomic_DNA"/>
</dbReference>
<keyword evidence="4" id="KW-1185">Reference proteome</keyword>
<feature type="domain" description="Methyltransferase" evidence="1">
    <location>
        <begin position="108"/>
        <end position="179"/>
    </location>
</feature>
<name>A0ABU6GQE1_9BACL</name>
<gene>
    <name evidence="3" type="ORF">P4H66_13885</name>
</gene>
<dbReference type="GO" id="GO:0008168">
    <property type="term" value="F:methyltransferase activity"/>
    <property type="evidence" value="ECO:0007669"/>
    <property type="project" value="UniProtKB-KW"/>
</dbReference>
<dbReference type="InterPro" id="IPR052939">
    <property type="entry name" value="23S_rRNA_MeTrnsfrase_RlmA"/>
</dbReference>
<dbReference type="Pfam" id="PF21302">
    <property type="entry name" value="Zn_ribbon_RlmA"/>
    <property type="match status" value="1"/>
</dbReference>
<dbReference type="InterPro" id="IPR016718">
    <property type="entry name" value="rRNA_m1G-MeTrfase_A_prd"/>
</dbReference>
<keyword evidence="3" id="KW-0489">Methyltransferase</keyword>
<dbReference type="InterPro" id="IPR029063">
    <property type="entry name" value="SAM-dependent_MTases_sf"/>
</dbReference>
<sequence>MSKKEIALVRARLMAEYEHIFRCPVCSRPMKMNCESSLTCTANHNFDLSKEGYIHLLLKTRPTKYDKELFAARKLIHASGYFDPLLDGLADMISGGIAQQATKRPLSILDAGCGEGSHLASLQRKLSFLLHPDILAVGADLSKPGIAAASKGHSPIIWCVTDLAHSPFQDQTFQIIVNILSPSSYGEFQRLLSANGMLVKVIPGPEYLQEFRQILYGKSAHGPKEASEETATLFAKHFPEMKQLRIRYELDLNPLHLTAMLRMTPLSWNAPEEKTRQLLLTKHAFKLTFDFYILWGKHVMI</sequence>
<dbReference type="SUPFAM" id="SSF53335">
    <property type="entry name" value="S-adenosyl-L-methionine-dependent methyltransferases"/>
    <property type="match status" value="1"/>
</dbReference>
<protein>
    <submittedName>
        <fullName evidence="3">Methyltransferase domain-containing protein</fullName>
    </submittedName>
</protein>
<reference evidence="3 4" key="1">
    <citation type="submission" date="2023-03" db="EMBL/GenBank/DDBJ databases">
        <title>Bacillus Genome Sequencing.</title>
        <authorList>
            <person name="Dunlap C."/>
        </authorList>
    </citation>
    <scope>NUCLEOTIDE SEQUENCE [LARGE SCALE GENOMIC DNA]</scope>
    <source>
        <strain evidence="3 4">BD-525</strain>
    </source>
</reference>
<dbReference type="PIRSF" id="PIRSF018249">
    <property type="entry name" value="MyrA_prd"/>
    <property type="match status" value="1"/>
</dbReference>
<dbReference type="InterPro" id="IPR048647">
    <property type="entry name" value="RlmA_N"/>
</dbReference>
<organism evidence="3 4">
    <name type="scientific">Paenibacillus dokdonensis</name>
    <dbReference type="NCBI Taxonomy" id="2567944"/>
    <lineage>
        <taxon>Bacteria</taxon>
        <taxon>Bacillati</taxon>
        <taxon>Bacillota</taxon>
        <taxon>Bacilli</taxon>
        <taxon>Bacillales</taxon>
        <taxon>Paenibacillaceae</taxon>
        <taxon>Paenibacillus</taxon>
    </lineage>
</organism>
<dbReference type="InterPro" id="IPR041698">
    <property type="entry name" value="Methyltransf_25"/>
</dbReference>
<dbReference type="PANTHER" id="PTHR43460">
    <property type="entry name" value="METHYLTRANSFERASE"/>
    <property type="match status" value="1"/>
</dbReference>
<dbReference type="PANTHER" id="PTHR43460:SF1">
    <property type="entry name" value="METHYLTRANSFERASE TYPE 11 DOMAIN-CONTAINING PROTEIN"/>
    <property type="match status" value="1"/>
</dbReference>
<dbReference type="Proteomes" id="UP001344632">
    <property type="component" value="Unassembled WGS sequence"/>
</dbReference>
<accession>A0ABU6GQE1</accession>
<evidence type="ECO:0000313" key="3">
    <source>
        <dbReference type="EMBL" id="MEC0240940.1"/>
    </source>
</evidence>
<dbReference type="GO" id="GO:0032259">
    <property type="term" value="P:methylation"/>
    <property type="evidence" value="ECO:0007669"/>
    <property type="project" value="UniProtKB-KW"/>
</dbReference>
<feature type="domain" description="23S rRNA (guanine(745)-N(1))-methyltransferase N-terminal" evidence="2">
    <location>
        <begin position="21"/>
        <end position="57"/>
    </location>
</feature>
<keyword evidence="3" id="KW-0808">Transferase</keyword>
<evidence type="ECO:0000259" key="2">
    <source>
        <dbReference type="Pfam" id="PF21302"/>
    </source>
</evidence>
<dbReference type="Gene3D" id="3.40.50.150">
    <property type="entry name" value="Vaccinia Virus protein VP39"/>
    <property type="match status" value="1"/>
</dbReference>